<gene>
    <name evidence="4" type="primary">gppA</name>
    <name evidence="4" type="ORF">GCM10011369_02180</name>
</gene>
<dbReference type="Gene3D" id="3.30.420.150">
    <property type="entry name" value="Exopolyphosphatase. Domain 2"/>
    <property type="match status" value="1"/>
</dbReference>
<dbReference type="InterPro" id="IPR048950">
    <property type="entry name" value="Ppx_GppA_C"/>
</dbReference>
<dbReference type="InterPro" id="IPR050273">
    <property type="entry name" value="GppA/Ppx_hydrolase"/>
</dbReference>
<evidence type="ECO:0000256" key="1">
    <source>
        <dbReference type="ARBA" id="ARBA00022801"/>
    </source>
</evidence>
<dbReference type="InterPro" id="IPR030673">
    <property type="entry name" value="PyroPPase_GppA_Ppx"/>
</dbReference>
<dbReference type="PANTHER" id="PTHR30005">
    <property type="entry name" value="EXOPOLYPHOSPHATASE"/>
    <property type="match status" value="1"/>
</dbReference>
<dbReference type="Pfam" id="PF02541">
    <property type="entry name" value="Ppx-GppA"/>
    <property type="match status" value="1"/>
</dbReference>
<dbReference type="Pfam" id="PF21447">
    <property type="entry name" value="Ppx-GppA_III"/>
    <property type="match status" value="1"/>
</dbReference>
<dbReference type="GO" id="GO:0008894">
    <property type="term" value="F:guanosine-5'-triphosphate,3'-diphosphate diphosphatase activity"/>
    <property type="evidence" value="ECO:0007669"/>
    <property type="project" value="TreeGrafter"/>
</dbReference>
<keyword evidence="1" id="KW-0378">Hydrolase</keyword>
<dbReference type="InterPro" id="IPR043129">
    <property type="entry name" value="ATPase_NBD"/>
</dbReference>
<dbReference type="FunFam" id="3.30.420.150:FF:000001">
    <property type="entry name" value="Guanosine-5'-triphosphate,3'-diphosphate pyrophosphatase"/>
    <property type="match status" value="1"/>
</dbReference>
<comment type="caution">
    <text evidence="4">The sequence shown here is derived from an EMBL/GenBank/DDBJ whole genome shotgun (WGS) entry which is preliminary data.</text>
</comment>
<evidence type="ECO:0000313" key="4">
    <source>
        <dbReference type="EMBL" id="GGA64398.1"/>
    </source>
</evidence>
<dbReference type="Gene3D" id="1.10.3210.10">
    <property type="entry name" value="Hypothetical protein af1432"/>
    <property type="match status" value="1"/>
</dbReference>
<organism evidence="4 5">
    <name type="scientific">Neiella marina</name>
    <dbReference type="NCBI Taxonomy" id="508461"/>
    <lineage>
        <taxon>Bacteria</taxon>
        <taxon>Pseudomonadati</taxon>
        <taxon>Pseudomonadota</taxon>
        <taxon>Gammaproteobacteria</taxon>
        <taxon>Alteromonadales</taxon>
        <taxon>Echinimonadaceae</taxon>
        <taxon>Neiella</taxon>
    </lineage>
</organism>
<dbReference type="PANTHER" id="PTHR30005:SF0">
    <property type="entry name" value="RETROGRADE REGULATION PROTEIN 2"/>
    <property type="match status" value="1"/>
</dbReference>
<proteinExistence type="predicted"/>
<dbReference type="Proteomes" id="UP000619743">
    <property type="component" value="Unassembled WGS sequence"/>
</dbReference>
<evidence type="ECO:0000313" key="5">
    <source>
        <dbReference type="Proteomes" id="UP000619743"/>
    </source>
</evidence>
<reference evidence="5" key="1">
    <citation type="journal article" date="2019" name="Int. J. Syst. Evol. Microbiol.">
        <title>The Global Catalogue of Microorganisms (GCM) 10K type strain sequencing project: providing services to taxonomists for standard genome sequencing and annotation.</title>
        <authorList>
            <consortium name="The Broad Institute Genomics Platform"/>
            <consortium name="The Broad Institute Genome Sequencing Center for Infectious Disease"/>
            <person name="Wu L."/>
            <person name="Ma J."/>
        </authorList>
    </citation>
    <scope>NUCLEOTIDE SEQUENCE [LARGE SCALE GENOMIC DNA]</scope>
    <source>
        <strain evidence="5">CGMCC 1.10130</strain>
    </source>
</reference>
<dbReference type="SUPFAM" id="SSF53067">
    <property type="entry name" value="Actin-like ATPase domain"/>
    <property type="match status" value="2"/>
</dbReference>
<dbReference type="InterPro" id="IPR003695">
    <property type="entry name" value="Ppx_GppA_N"/>
</dbReference>
<dbReference type="AlphaFoldDB" id="A0A8J2U1Z7"/>
<dbReference type="SUPFAM" id="SSF109604">
    <property type="entry name" value="HD-domain/PDEase-like"/>
    <property type="match status" value="1"/>
</dbReference>
<dbReference type="GO" id="GO:0015949">
    <property type="term" value="P:nucleobase-containing small molecule interconversion"/>
    <property type="evidence" value="ECO:0007669"/>
    <property type="project" value="TreeGrafter"/>
</dbReference>
<protein>
    <submittedName>
        <fullName evidence="4">Guanosine-5'-triphosphate,3'-diphosphate pyrophosphatase</fullName>
    </submittedName>
</protein>
<feature type="domain" description="Ppx/GppA phosphatase N-terminal" evidence="2">
    <location>
        <begin position="22"/>
        <end position="302"/>
    </location>
</feature>
<feature type="domain" description="Ppx/GppA phosphatase C-terminal" evidence="3">
    <location>
        <begin position="309"/>
        <end position="482"/>
    </location>
</feature>
<dbReference type="EMBL" id="BMDX01000001">
    <property type="protein sequence ID" value="GGA64398.1"/>
    <property type="molecule type" value="Genomic_DNA"/>
</dbReference>
<dbReference type="Gene3D" id="3.30.420.40">
    <property type="match status" value="1"/>
</dbReference>
<evidence type="ECO:0000259" key="3">
    <source>
        <dbReference type="Pfam" id="PF21447"/>
    </source>
</evidence>
<name>A0A8J2U1Z7_9GAMM</name>
<keyword evidence="5" id="KW-1185">Reference proteome</keyword>
<sequence>MTTSNHDLFAAIDLGSNSFHMLVVRQVAGTVQTVAKIKRKVRLAAGLDDNLVLSAEAMERGFDCLKLFAERLQFIPTANVRIVATATIRLANNGPDFIAQAEQITGNQIEVISGEQEAHFVYQGAAYTSAGSDQRLVIDIGGASTELIIGQGVDIHQAVSLDMGCVRFTEQYFADGLFNQLSFTAAVNEAKQIVAPLVENYQYIGWHQALGASGTLRAIQEVLLANGYDDVITLDLLHQLQQRVVSARKLSLLTIDGLKEERKPVFAGGLAILTGLFEELAISNLRISGGALREGLVYGMLNVTAGDDVRKRTLSNLAKKYHLDKQHGEQCRQAALALCEQFEQHWPITEDGKAMLACAAQLHEIGFTIGFVNGHQHGAYILSHTNQPGFSTSQQVLVATLLGASKGHITTATFSQLQGYDSEQVAALARILRWAMILTSHRSNRLLLPERIECDGHSVQWQMPQGWQKQHPLTAANLAEESHFQTDAGLPFQLIEAKVSEPSEA</sequence>
<dbReference type="PIRSF" id="PIRSF001267">
    <property type="entry name" value="Pyrophosphatase_GppA_Ppx"/>
    <property type="match status" value="1"/>
</dbReference>
<dbReference type="FunFam" id="3.30.420.40:FF:000023">
    <property type="entry name" value="Guanosine-5'-triphosphate,3'-diphosphate pyrophosphatase"/>
    <property type="match status" value="1"/>
</dbReference>
<evidence type="ECO:0000259" key="2">
    <source>
        <dbReference type="Pfam" id="PF02541"/>
    </source>
</evidence>
<dbReference type="OrthoDB" id="9793035at2"/>
<dbReference type="RefSeq" id="WP_087504221.1">
    <property type="nucleotide sequence ID" value="NZ_BMDX01000001.1"/>
</dbReference>
<accession>A0A8J2U1Z7</accession>